<name>A0ABM4HVU5_ODOVR</name>
<evidence type="ECO:0000313" key="2">
    <source>
        <dbReference type="Proteomes" id="UP001652640"/>
    </source>
</evidence>
<feature type="compositionally biased region" description="Polar residues" evidence="1">
    <location>
        <begin position="419"/>
        <end position="435"/>
    </location>
</feature>
<dbReference type="Proteomes" id="UP001652640">
    <property type="component" value="Unplaced"/>
</dbReference>
<feature type="region of interest" description="Disordered" evidence="1">
    <location>
        <begin position="401"/>
        <end position="435"/>
    </location>
</feature>
<feature type="compositionally biased region" description="Basic and acidic residues" evidence="1">
    <location>
        <begin position="81"/>
        <end position="90"/>
    </location>
</feature>
<evidence type="ECO:0000256" key="1">
    <source>
        <dbReference type="SAM" id="MobiDB-lite"/>
    </source>
</evidence>
<feature type="compositionally biased region" description="Basic and acidic residues" evidence="1">
    <location>
        <begin position="161"/>
        <end position="171"/>
    </location>
</feature>
<proteinExistence type="predicted"/>
<sequence length="471" mass="51088">MASATDTDSERTLARAPASASPRGPPSPASALEPGRRRPDRSLSYTPPRRGSCPRRLPGAQPRGSRSFQPGPHFSQAGPERATRAGESRPETLLQKRPAGERPPALLHTNHAGDAKASPRWPTSPQQAPQQEKRGPRPQGARALQPGNPSERPHPALRNPDQGRPKGEPRHQRTTPKAPPPRSRTHENTPLLAPSWPGPVGKLLERRREVFPYGAGLHFLLKETRRDFRVQEACVTVAMTLTVPRAQAQLTSKATGRQHLKGTPAEKRDHVHKDSRCHVTRTAQPHPHPSTAAEAASTGFLQPNGPQAPQGHAPDAAFQACEQSHLLPPGGSVPNKPLQEMPTRAHRVLRACSTAPRKGIQAKGQLQECKARTLPLVVPPPLWRLRPLLWLQLSHNPSLYQGETSPNSCNGNHCPEPVSPTTRATGTLSLSRTKSPQRLDLVAKAPSATCRRPLLSQDASPAAASAYNELQ</sequence>
<keyword evidence="2" id="KW-1185">Reference proteome</keyword>
<feature type="region of interest" description="Disordered" evidence="1">
    <location>
        <begin position="1"/>
        <end position="199"/>
    </location>
</feature>
<organism evidence="2 3">
    <name type="scientific">Odocoileus virginianus</name>
    <name type="common">White-tailed deer</name>
    <dbReference type="NCBI Taxonomy" id="9874"/>
    <lineage>
        <taxon>Eukaryota</taxon>
        <taxon>Metazoa</taxon>
        <taxon>Chordata</taxon>
        <taxon>Craniata</taxon>
        <taxon>Vertebrata</taxon>
        <taxon>Euteleostomi</taxon>
        <taxon>Mammalia</taxon>
        <taxon>Eutheria</taxon>
        <taxon>Laurasiatheria</taxon>
        <taxon>Artiodactyla</taxon>
        <taxon>Ruminantia</taxon>
        <taxon>Pecora</taxon>
        <taxon>Cervidae</taxon>
        <taxon>Odocoileinae</taxon>
        <taxon>Odocoileus</taxon>
    </lineage>
</organism>
<dbReference type="RefSeq" id="XP_070319695.1">
    <property type="nucleotide sequence ID" value="XM_070463594.1"/>
</dbReference>
<evidence type="ECO:0000313" key="3">
    <source>
        <dbReference type="RefSeq" id="XP_070319695.1"/>
    </source>
</evidence>
<accession>A0ABM4HVU5</accession>
<gene>
    <name evidence="3" type="primary">LOC139033843</name>
</gene>
<protein>
    <submittedName>
        <fullName evidence="3">Uncharacterized protein DKFZp434B061-like</fullName>
    </submittedName>
</protein>
<feature type="compositionally biased region" description="Polar residues" evidence="1">
    <location>
        <begin position="401"/>
        <end position="411"/>
    </location>
</feature>
<dbReference type="GeneID" id="139033843"/>
<reference evidence="3" key="1">
    <citation type="submission" date="2025-08" db="UniProtKB">
        <authorList>
            <consortium name="RefSeq"/>
        </authorList>
    </citation>
    <scope>IDENTIFICATION</scope>
    <source>
        <tissue evidence="3">Tongue muscle</tissue>
    </source>
</reference>
<feature type="region of interest" description="Disordered" evidence="1">
    <location>
        <begin position="280"/>
        <end position="299"/>
    </location>
</feature>
<feature type="compositionally biased region" description="Polar residues" evidence="1">
    <location>
        <begin position="121"/>
        <end position="130"/>
    </location>
</feature>